<keyword evidence="2" id="KW-1185">Reference proteome</keyword>
<gene>
    <name evidence="1" type="ORF">BDY19DRAFT_854168</name>
</gene>
<feature type="non-terminal residue" evidence="1">
    <location>
        <position position="1"/>
    </location>
</feature>
<evidence type="ECO:0000313" key="1">
    <source>
        <dbReference type="EMBL" id="KAI0086249.1"/>
    </source>
</evidence>
<protein>
    <submittedName>
        <fullName evidence="1">Uncharacterized protein</fullName>
    </submittedName>
</protein>
<accession>A0ACB8TWN3</accession>
<name>A0ACB8TWN3_9APHY</name>
<dbReference type="EMBL" id="MU274925">
    <property type="protein sequence ID" value="KAI0086249.1"/>
    <property type="molecule type" value="Genomic_DNA"/>
</dbReference>
<comment type="caution">
    <text evidence="1">The sequence shown here is derived from an EMBL/GenBank/DDBJ whole genome shotgun (WGS) entry which is preliminary data.</text>
</comment>
<organism evidence="1 2">
    <name type="scientific">Irpex rosettiformis</name>
    <dbReference type="NCBI Taxonomy" id="378272"/>
    <lineage>
        <taxon>Eukaryota</taxon>
        <taxon>Fungi</taxon>
        <taxon>Dikarya</taxon>
        <taxon>Basidiomycota</taxon>
        <taxon>Agaricomycotina</taxon>
        <taxon>Agaricomycetes</taxon>
        <taxon>Polyporales</taxon>
        <taxon>Irpicaceae</taxon>
        <taxon>Irpex</taxon>
    </lineage>
</organism>
<reference evidence="1" key="1">
    <citation type="journal article" date="2021" name="Environ. Microbiol.">
        <title>Gene family expansions and transcriptome signatures uncover fungal adaptations to wood decay.</title>
        <authorList>
            <person name="Hage H."/>
            <person name="Miyauchi S."/>
            <person name="Viragh M."/>
            <person name="Drula E."/>
            <person name="Min B."/>
            <person name="Chaduli D."/>
            <person name="Navarro D."/>
            <person name="Favel A."/>
            <person name="Norest M."/>
            <person name="Lesage-Meessen L."/>
            <person name="Balint B."/>
            <person name="Merenyi Z."/>
            <person name="de Eugenio L."/>
            <person name="Morin E."/>
            <person name="Martinez A.T."/>
            <person name="Baldrian P."/>
            <person name="Stursova M."/>
            <person name="Martinez M.J."/>
            <person name="Novotny C."/>
            <person name="Magnuson J.K."/>
            <person name="Spatafora J.W."/>
            <person name="Maurice S."/>
            <person name="Pangilinan J."/>
            <person name="Andreopoulos W."/>
            <person name="LaButti K."/>
            <person name="Hundley H."/>
            <person name="Na H."/>
            <person name="Kuo A."/>
            <person name="Barry K."/>
            <person name="Lipzen A."/>
            <person name="Henrissat B."/>
            <person name="Riley R."/>
            <person name="Ahrendt S."/>
            <person name="Nagy L.G."/>
            <person name="Grigoriev I.V."/>
            <person name="Martin F."/>
            <person name="Rosso M.N."/>
        </authorList>
    </citation>
    <scope>NUCLEOTIDE SEQUENCE</scope>
    <source>
        <strain evidence="1">CBS 384.51</strain>
    </source>
</reference>
<evidence type="ECO:0000313" key="2">
    <source>
        <dbReference type="Proteomes" id="UP001055072"/>
    </source>
</evidence>
<dbReference type="Proteomes" id="UP001055072">
    <property type="component" value="Unassembled WGS sequence"/>
</dbReference>
<proteinExistence type="predicted"/>
<feature type="non-terminal residue" evidence="1">
    <location>
        <position position="177"/>
    </location>
</feature>
<sequence length="177" mass="19889">VHRASLVNASLHSPELLEMLSLNMSGALIEYATRQTIDTVDYALGRPSASRGVSFFRDDSHSTFHHFVHRVIDKANVTVAVLLVALVYLDRAKSYLSIAIEEWAYERTFLGALILADKFCSDITLKNIHWAICSGVFDKRDIGLIEREFLSVLDYELTVQESDLLTHHDALAPHAHP</sequence>